<accession>A0A423FEV1</accession>
<organism evidence="1 2">
    <name type="scientific">Pseudomonas canadensis</name>
    <dbReference type="NCBI Taxonomy" id="915099"/>
    <lineage>
        <taxon>Bacteria</taxon>
        <taxon>Pseudomonadati</taxon>
        <taxon>Pseudomonadota</taxon>
        <taxon>Gammaproteobacteria</taxon>
        <taxon>Pseudomonadales</taxon>
        <taxon>Pseudomonadaceae</taxon>
        <taxon>Pseudomonas</taxon>
    </lineage>
</organism>
<comment type="caution">
    <text evidence="1">The sequence shown here is derived from an EMBL/GenBank/DDBJ whole genome shotgun (WGS) entry which is preliminary data.</text>
</comment>
<reference evidence="1 2" key="1">
    <citation type="submission" date="2016-10" db="EMBL/GenBank/DDBJ databases">
        <title>Comparative genome analysis of multiple Pseudomonas spp. focuses on biocontrol and plant growth promoting traits.</title>
        <authorList>
            <person name="Tao X.-Y."/>
            <person name="Taylor C.G."/>
        </authorList>
    </citation>
    <scope>NUCLEOTIDE SEQUENCE [LARGE SCALE GENOMIC DNA]</scope>
    <source>
        <strain evidence="1 2">36C8</strain>
    </source>
</reference>
<name>A0A423FEV1_9PSED</name>
<evidence type="ECO:0000313" key="2">
    <source>
        <dbReference type="Proteomes" id="UP000283389"/>
    </source>
</evidence>
<dbReference type="AlphaFoldDB" id="A0A423FEV1"/>
<protein>
    <submittedName>
        <fullName evidence="1">Uncharacterized protein</fullName>
    </submittedName>
</protein>
<proteinExistence type="predicted"/>
<dbReference type="Proteomes" id="UP000283389">
    <property type="component" value="Unassembled WGS sequence"/>
</dbReference>
<dbReference type="RefSeq" id="WP_123474402.1">
    <property type="nucleotide sequence ID" value="NZ_CAXAQQ010000007.1"/>
</dbReference>
<gene>
    <name evidence="1" type="ORF">BK649_03645</name>
</gene>
<dbReference type="EMBL" id="MOAZ01000003">
    <property type="protein sequence ID" value="ROM56062.1"/>
    <property type="molecule type" value="Genomic_DNA"/>
</dbReference>
<sequence length="210" mass="23901">MSLLNAEWRPGFGTIVTWFAIDKAGKIAVMVNNCYGELPRILLNTENVEALLDKMSEFMWDESSEFLSDTPNKQGELKVDLYSAWRYGHLQSKDSVVEHLEFDLAESASYAEANLSVNKGFFVYHGVEGDNEGADYPVGYSGKSGMGDYFRYLVPTKFANVNDIPEALHCVLVKSDSFDFANDQLLRNDEVERHFYQMFSSWTNEKRGQI</sequence>
<evidence type="ECO:0000313" key="1">
    <source>
        <dbReference type="EMBL" id="ROM56062.1"/>
    </source>
</evidence>